<feature type="compositionally biased region" description="Low complexity" evidence="1">
    <location>
        <begin position="1"/>
        <end position="13"/>
    </location>
</feature>
<dbReference type="EMBL" id="CAKOFQ010006884">
    <property type="protein sequence ID" value="CAH1979780.1"/>
    <property type="molecule type" value="Genomic_DNA"/>
</dbReference>
<accession>A0A9P0KNL4</accession>
<sequence length="70" mass="7548">MGKPQSQSRSSQRPTGNMGSKISRCKAASIGTSWGHKLALSSPKTPFTGQFIAITRPRCGGVSTQEQRKR</sequence>
<gene>
    <name evidence="2" type="ORF">ACAOBT_LOCUS13622</name>
</gene>
<reference evidence="2" key="1">
    <citation type="submission" date="2022-03" db="EMBL/GenBank/DDBJ databases">
        <authorList>
            <person name="Sayadi A."/>
        </authorList>
    </citation>
    <scope>NUCLEOTIDE SEQUENCE</scope>
</reference>
<dbReference type="Proteomes" id="UP001152888">
    <property type="component" value="Unassembled WGS sequence"/>
</dbReference>
<comment type="caution">
    <text evidence="2">The sequence shown here is derived from an EMBL/GenBank/DDBJ whole genome shotgun (WGS) entry which is preliminary data.</text>
</comment>
<organism evidence="2 3">
    <name type="scientific">Acanthoscelides obtectus</name>
    <name type="common">Bean weevil</name>
    <name type="synonym">Bruchus obtectus</name>
    <dbReference type="NCBI Taxonomy" id="200917"/>
    <lineage>
        <taxon>Eukaryota</taxon>
        <taxon>Metazoa</taxon>
        <taxon>Ecdysozoa</taxon>
        <taxon>Arthropoda</taxon>
        <taxon>Hexapoda</taxon>
        <taxon>Insecta</taxon>
        <taxon>Pterygota</taxon>
        <taxon>Neoptera</taxon>
        <taxon>Endopterygota</taxon>
        <taxon>Coleoptera</taxon>
        <taxon>Polyphaga</taxon>
        <taxon>Cucujiformia</taxon>
        <taxon>Chrysomeloidea</taxon>
        <taxon>Chrysomelidae</taxon>
        <taxon>Bruchinae</taxon>
        <taxon>Bruchini</taxon>
        <taxon>Acanthoscelides</taxon>
    </lineage>
</organism>
<evidence type="ECO:0000256" key="1">
    <source>
        <dbReference type="SAM" id="MobiDB-lite"/>
    </source>
</evidence>
<proteinExistence type="predicted"/>
<evidence type="ECO:0000313" key="3">
    <source>
        <dbReference type="Proteomes" id="UP001152888"/>
    </source>
</evidence>
<evidence type="ECO:0000313" key="2">
    <source>
        <dbReference type="EMBL" id="CAH1979780.1"/>
    </source>
</evidence>
<feature type="region of interest" description="Disordered" evidence="1">
    <location>
        <begin position="1"/>
        <end position="24"/>
    </location>
</feature>
<feature type="region of interest" description="Disordered" evidence="1">
    <location>
        <begin position="48"/>
        <end position="70"/>
    </location>
</feature>
<protein>
    <submittedName>
        <fullName evidence="2">Uncharacterized protein</fullName>
    </submittedName>
</protein>
<dbReference type="AlphaFoldDB" id="A0A9P0KNL4"/>
<name>A0A9P0KNL4_ACAOB</name>
<keyword evidence="3" id="KW-1185">Reference proteome</keyword>